<comment type="cofactor">
    <cofactor evidence="1">
        <name>Mg(2+)</name>
        <dbReference type="ChEBI" id="CHEBI:18420"/>
    </cofactor>
</comment>
<dbReference type="EMBL" id="BTCL01000006">
    <property type="protein sequence ID" value="GMK45034.1"/>
    <property type="molecule type" value="Genomic_DNA"/>
</dbReference>
<gene>
    <name evidence="4" type="ORF">PghCCS26_21620</name>
</gene>
<comment type="caution">
    <text evidence="4">The sequence shown here is derived from an EMBL/GenBank/DDBJ whole genome shotgun (WGS) entry which is preliminary data.</text>
</comment>
<evidence type="ECO:0000313" key="5">
    <source>
        <dbReference type="Proteomes" id="UP001285921"/>
    </source>
</evidence>
<dbReference type="SUPFAM" id="SSF55811">
    <property type="entry name" value="Nudix"/>
    <property type="match status" value="1"/>
</dbReference>
<dbReference type="Pfam" id="PF00293">
    <property type="entry name" value="NUDIX"/>
    <property type="match status" value="1"/>
</dbReference>
<dbReference type="InterPro" id="IPR000086">
    <property type="entry name" value="NUDIX_hydrolase_dom"/>
</dbReference>
<dbReference type="Gene3D" id="3.90.79.10">
    <property type="entry name" value="Nucleoside Triphosphate Pyrophosphohydrolase"/>
    <property type="match status" value="1"/>
</dbReference>
<dbReference type="PANTHER" id="PTHR43046">
    <property type="entry name" value="GDP-MANNOSE MANNOSYL HYDROLASE"/>
    <property type="match status" value="1"/>
</dbReference>
<dbReference type="CDD" id="cd18880">
    <property type="entry name" value="NUDIX_ADPRase"/>
    <property type="match status" value="1"/>
</dbReference>
<keyword evidence="5" id="KW-1185">Reference proteome</keyword>
<dbReference type="InterPro" id="IPR015797">
    <property type="entry name" value="NUDIX_hydrolase-like_dom_sf"/>
</dbReference>
<keyword evidence="2" id="KW-0378">Hydrolase</keyword>
<dbReference type="RefSeq" id="WP_201008336.1">
    <property type="nucleotide sequence ID" value="NZ_BTCL01000006.1"/>
</dbReference>
<reference evidence="4 5" key="1">
    <citation type="submission" date="2023-05" db="EMBL/GenBank/DDBJ databases">
        <title>Draft genome of Paenibacillus sp. CCS26.</title>
        <authorList>
            <person name="Akita H."/>
            <person name="Shinto Y."/>
            <person name="Kimura Z."/>
        </authorList>
    </citation>
    <scope>NUCLEOTIDE SEQUENCE [LARGE SCALE GENOMIC DNA]</scope>
    <source>
        <strain evidence="4 5">CCS26</strain>
    </source>
</reference>
<proteinExistence type="predicted"/>
<dbReference type="PROSITE" id="PS51462">
    <property type="entry name" value="NUDIX"/>
    <property type="match status" value="1"/>
</dbReference>
<protein>
    <recommendedName>
        <fullName evidence="3">Nudix hydrolase domain-containing protein</fullName>
    </recommendedName>
</protein>
<evidence type="ECO:0000256" key="1">
    <source>
        <dbReference type="ARBA" id="ARBA00001946"/>
    </source>
</evidence>
<dbReference type="Proteomes" id="UP001285921">
    <property type="component" value="Unassembled WGS sequence"/>
</dbReference>
<evidence type="ECO:0000313" key="4">
    <source>
        <dbReference type="EMBL" id="GMK45034.1"/>
    </source>
</evidence>
<evidence type="ECO:0000259" key="3">
    <source>
        <dbReference type="PROSITE" id="PS51462"/>
    </source>
</evidence>
<accession>A0ABQ6NKH8</accession>
<name>A0ABQ6NKH8_9BACL</name>
<sequence length="162" mass="18219">MEKIRLRACALIVEDDAILLIEFKNDNDEGVHYNLPAGGVEPGETLVEAAKREAMEEACVEVEVGPVAFVYEYQPVKNNYIYGDTHSVGVTFACKLKKGSSPQFPDIPDSTQIGVKWIPISELPAIVLYPEIQEDIINYCRGAEYRNYAEEYEIQQSKQSKL</sequence>
<evidence type="ECO:0000256" key="2">
    <source>
        <dbReference type="ARBA" id="ARBA00022801"/>
    </source>
</evidence>
<feature type="domain" description="Nudix hydrolase" evidence="3">
    <location>
        <begin position="2"/>
        <end position="140"/>
    </location>
</feature>
<dbReference type="PANTHER" id="PTHR43046:SF14">
    <property type="entry name" value="MUTT_NUDIX FAMILY PROTEIN"/>
    <property type="match status" value="1"/>
</dbReference>
<organism evidence="4 5">
    <name type="scientific">Paenibacillus glycanilyticus</name>
    <dbReference type="NCBI Taxonomy" id="126569"/>
    <lineage>
        <taxon>Bacteria</taxon>
        <taxon>Bacillati</taxon>
        <taxon>Bacillota</taxon>
        <taxon>Bacilli</taxon>
        <taxon>Bacillales</taxon>
        <taxon>Paenibacillaceae</taxon>
        <taxon>Paenibacillus</taxon>
    </lineage>
</organism>